<sequence length="79" mass="8779">MFSCVERTKVSNSCKLCALNTKRRALDQIERQLKNRTMNVAETSSLTSESITLCSLSSFPSKDNTRNSKDGDFGGLDEI</sequence>
<protein>
    <submittedName>
        <fullName evidence="2 4">Uncharacterized protein</fullName>
    </submittedName>
</protein>
<proteinExistence type="predicted"/>
<gene>
    <name evidence="2" type="ORF">TCLT_LOCUS10642</name>
</gene>
<dbReference type="OMA" id="CVERTKV"/>
<evidence type="ECO:0000313" key="4">
    <source>
        <dbReference type="WBParaSite" id="TCLT_0001065801-mRNA-1"/>
    </source>
</evidence>
<reference evidence="2 3" key="2">
    <citation type="submission" date="2018-11" db="EMBL/GenBank/DDBJ databases">
        <authorList>
            <consortium name="Pathogen Informatics"/>
        </authorList>
    </citation>
    <scope>NUCLEOTIDE SEQUENCE [LARGE SCALE GENOMIC DNA]</scope>
</reference>
<feature type="region of interest" description="Disordered" evidence="1">
    <location>
        <begin position="57"/>
        <end position="79"/>
    </location>
</feature>
<dbReference type="WBParaSite" id="TCLT_0001065801-mRNA-1">
    <property type="protein sequence ID" value="TCLT_0001065801-mRNA-1"/>
    <property type="gene ID" value="TCLT_0001065801"/>
</dbReference>
<dbReference type="AlphaFoldDB" id="A0A0N5DBU1"/>
<evidence type="ECO:0000313" key="2">
    <source>
        <dbReference type="EMBL" id="VDN08351.1"/>
    </source>
</evidence>
<evidence type="ECO:0000313" key="3">
    <source>
        <dbReference type="Proteomes" id="UP000276776"/>
    </source>
</evidence>
<dbReference type="EMBL" id="UYYF01005231">
    <property type="protein sequence ID" value="VDN08351.1"/>
    <property type="molecule type" value="Genomic_DNA"/>
</dbReference>
<reference evidence="4" key="1">
    <citation type="submission" date="2017-02" db="UniProtKB">
        <authorList>
            <consortium name="WormBaseParasite"/>
        </authorList>
    </citation>
    <scope>IDENTIFICATION</scope>
</reference>
<dbReference type="Proteomes" id="UP000276776">
    <property type="component" value="Unassembled WGS sequence"/>
</dbReference>
<evidence type="ECO:0000256" key="1">
    <source>
        <dbReference type="SAM" id="MobiDB-lite"/>
    </source>
</evidence>
<name>A0A0N5DBU1_THECL</name>
<organism evidence="4">
    <name type="scientific">Thelazia callipaeda</name>
    <name type="common">Oriental eyeworm</name>
    <name type="synonym">Parasitic nematode</name>
    <dbReference type="NCBI Taxonomy" id="103827"/>
    <lineage>
        <taxon>Eukaryota</taxon>
        <taxon>Metazoa</taxon>
        <taxon>Ecdysozoa</taxon>
        <taxon>Nematoda</taxon>
        <taxon>Chromadorea</taxon>
        <taxon>Rhabditida</taxon>
        <taxon>Spirurina</taxon>
        <taxon>Spiruromorpha</taxon>
        <taxon>Thelazioidea</taxon>
        <taxon>Thelaziidae</taxon>
        <taxon>Thelazia</taxon>
    </lineage>
</organism>
<keyword evidence="3" id="KW-1185">Reference proteome</keyword>
<dbReference type="OrthoDB" id="5807583at2759"/>
<feature type="compositionally biased region" description="Basic and acidic residues" evidence="1">
    <location>
        <begin position="63"/>
        <end position="72"/>
    </location>
</feature>
<accession>A0A0N5DBU1</accession>